<evidence type="ECO:0000313" key="1">
    <source>
        <dbReference type="EMBL" id="CAD7628379.1"/>
    </source>
</evidence>
<evidence type="ECO:0000313" key="2">
    <source>
        <dbReference type="Proteomes" id="UP000759131"/>
    </source>
</evidence>
<reference evidence="1" key="1">
    <citation type="submission" date="2020-11" db="EMBL/GenBank/DDBJ databases">
        <authorList>
            <person name="Tran Van P."/>
        </authorList>
    </citation>
    <scope>NUCLEOTIDE SEQUENCE</scope>
</reference>
<accession>A0A7R9KUN4</accession>
<dbReference type="AlphaFoldDB" id="A0A7R9KUN4"/>
<organism evidence="1">
    <name type="scientific">Medioppia subpectinata</name>
    <dbReference type="NCBI Taxonomy" id="1979941"/>
    <lineage>
        <taxon>Eukaryota</taxon>
        <taxon>Metazoa</taxon>
        <taxon>Ecdysozoa</taxon>
        <taxon>Arthropoda</taxon>
        <taxon>Chelicerata</taxon>
        <taxon>Arachnida</taxon>
        <taxon>Acari</taxon>
        <taxon>Acariformes</taxon>
        <taxon>Sarcoptiformes</taxon>
        <taxon>Oribatida</taxon>
        <taxon>Brachypylina</taxon>
        <taxon>Oppioidea</taxon>
        <taxon>Oppiidae</taxon>
        <taxon>Medioppia</taxon>
    </lineage>
</organism>
<sequence>MYMTYNVQVLGDSSEDCVDRINNKTVECTRLVVPEFDETNDNTYGIWNVERRCCALSVFNGCRDKYSKNECDHDMFNDNLEKYNYTFNTGMCKDHKYVKDQKQCKGGSGLEIIGKACCALSVAYDCTVKYGKIPS</sequence>
<protein>
    <submittedName>
        <fullName evidence="1">Uncharacterized protein</fullName>
    </submittedName>
</protein>
<gene>
    <name evidence="1" type="ORF">OSB1V03_LOCUS8801</name>
</gene>
<dbReference type="EMBL" id="CAJPIZ010005650">
    <property type="protein sequence ID" value="CAG2108809.1"/>
    <property type="molecule type" value="Genomic_DNA"/>
</dbReference>
<keyword evidence="2" id="KW-1185">Reference proteome</keyword>
<proteinExistence type="predicted"/>
<dbReference type="EMBL" id="OC860225">
    <property type="protein sequence ID" value="CAD7628379.1"/>
    <property type="molecule type" value="Genomic_DNA"/>
</dbReference>
<dbReference type="Proteomes" id="UP000759131">
    <property type="component" value="Unassembled WGS sequence"/>
</dbReference>
<name>A0A7R9KUN4_9ACAR</name>